<dbReference type="Pfam" id="PF09924">
    <property type="entry name" value="LPG_synthase_C"/>
    <property type="match status" value="1"/>
</dbReference>
<dbReference type="Gene3D" id="3.40.630.30">
    <property type="match status" value="1"/>
</dbReference>
<dbReference type="PANTHER" id="PTHR41373:SF1">
    <property type="entry name" value="PHOSPHATIDYLGLYCEROL LYSYLTRANSFERASE C-TERMINAL DOMAIN-CONTAINING PROTEIN"/>
    <property type="match status" value="1"/>
</dbReference>
<proteinExistence type="predicted"/>
<feature type="domain" description="Phosphatidylglycerol lysyltransferase C-terminal" evidence="1">
    <location>
        <begin position="23"/>
        <end position="291"/>
    </location>
</feature>
<dbReference type="InterPro" id="IPR016732">
    <property type="entry name" value="UCP018688"/>
</dbReference>
<accession>A0A0W8FH23</accession>
<evidence type="ECO:0000313" key="2">
    <source>
        <dbReference type="EMBL" id="KUG20167.1"/>
    </source>
</evidence>
<comment type="caution">
    <text evidence="2">The sequence shown here is derived from an EMBL/GenBank/DDBJ whole genome shotgun (WGS) entry which is preliminary data.</text>
</comment>
<dbReference type="PIRSF" id="PIRSF018688">
    <property type="entry name" value="UCP018688"/>
    <property type="match status" value="1"/>
</dbReference>
<dbReference type="PANTHER" id="PTHR41373">
    <property type="entry name" value="DUF2156 DOMAIN-CONTAINING PROTEIN"/>
    <property type="match status" value="1"/>
</dbReference>
<name>A0A0W8FH23_9ZZZZ</name>
<evidence type="ECO:0000259" key="1">
    <source>
        <dbReference type="Pfam" id="PF09924"/>
    </source>
</evidence>
<organism evidence="2">
    <name type="scientific">hydrocarbon metagenome</name>
    <dbReference type="NCBI Taxonomy" id="938273"/>
    <lineage>
        <taxon>unclassified sequences</taxon>
        <taxon>metagenomes</taxon>
        <taxon>ecological metagenomes</taxon>
    </lineage>
</organism>
<sequence>MLKQADFLPVSLKDRDRFREHYRQYPVVHSDNTLANLLCWNHYAHYRRAFVRDCIVLSSTIEGKTKFRSPIGPRDPELLQDVIDLAVREGDDAPLIMLDPESKAWIEAAWPGISLYPDRDFFDYVYLSSDLADLPGRRYFSTRRHFNRFRRDYSYTAEPISADAIDEVREFLLVWCDWKDCDSVPILAYEKDAVLYAIDHFEDLGLCGCAIRIGGTIGAISVAGKLNGDTAVVHFEKGLPDTYRGIYRAINIETAKMLKNKYQYINRECDMGAAGLRESKTRYHPHHMVEVHVAPREELGRIGHGVKG</sequence>
<gene>
    <name evidence="2" type="ORF">ASZ90_010118</name>
</gene>
<dbReference type="AlphaFoldDB" id="A0A0W8FH23"/>
<dbReference type="InterPro" id="IPR016181">
    <property type="entry name" value="Acyl_CoA_acyltransferase"/>
</dbReference>
<dbReference type="SUPFAM" id="SSF55729">
    <property type="entry name" value="Acyl-CoA N-acyltransferases (Nat)"/>
    <property type="match status" value="2"/>
</dbReference>
<dbReference type="EMBL" id="LNQE01001219">
    <property type="protein sequence ID" value="KUG20167.1"/>
    <property type="molecule type" value="Genomic_DNA"/>
</dbReference>
<protein>
    <recommendedName>
        <fullName evidence="1">Phosphatidylglycerol lysyltransferase C-terminal domain-containing protein</fullName>
    </recommendedName>
</protein>
<dbReference type="InterPro" id="IPR024320">
    <property type="entry name" value="LPG_synthase_C"/>
</dbReference>
<reference evidence="2" key="1">
    <citation type="journal article" date="2015" name="Proc. Natl. Acad. Sci. U.S.A.">
        <title>Networks of energetic and metabolic interactions define dynamics in microbial communities.</title>
        <authorList>
            <person name="Embree M."/>
            <person name="Liu J.K."/>
            <person name="Al-Bassam M.M."/>
            <person name="Zengler K."/>
        </authorList>
    </citation>
    <scope>NUCLEOTIDE SEQUENCE</scope>
</reference>